<name>A0ACD0NSI7_9BASI</name>
<proteinExistence type="predicted"/>
<keyword evidence="2" id="KW-1185">Reference proteome</keyword>
<dbReference type="EMBL" id="KZ820152">
    <property type="protein sequence ID" value="PWN48714.1"/>
    <property type="molecule type" value="Genomic_DNA"/>
</dbReference>
<organism evidence="1 2">
    <name type="scientific">Violaceomyces palustris</name>
    <dbReference type="NCBI Taxonomy" id="1673888"/>
    <lineage>
        <taxon>Eukaryota</taxon>
        <taxon>Fungi</taxon>
        <taxon>Dikarya</taxon>
        <taxon>Basidiomycota</taxon>
        <taxon>Ustilaginomycotina</taxon>
        <taxon>Ustilaginomycetes</taxon>
        <taxon>Violaceomycetales</taxon>
        <taxon>Violaceomycetaceae</taxon>
        <taxon>Violaceomyces</taxon>
    </lineage>
</organism>
<accession>A0ACD0NSI7</accession>
<sequence length="1302" mass="144897">MTLLEQDDASPKETEEQVREVLRNIKAKLEGASRSDHILKDSSQLLSLLLSPLQILGLLPLREPPERHSRPLGLTSNPSLILSHLDLIQTVQTSLLGWISIDWSRELSSSSFDPTCDWDHLVDLWFFGPTATSQSHQSVRGVFQLVSLKTLSQVLSNYTTTHLLGLQALDDGLRKRAGSRVLVPNPARDQGADDPSSFPSPKRRQRLHPMVESTLIDNVLARFPNNLDLIEIHDALKQENNRAKREMAWSESIRLAVSLPDRISNFLEGRATIRGLGQAEFLANLTFQLERLVGVISRRQGTGKLEAEKEEGREGREERVDVCDQREDVRDAKVFLSRLIRVGYVSSFRDSTSKEVRISKIGGEDEKQESGDFWSNLSLAISSSISNQTGPDGPSSDVNRYRRTWRLVVSDLPNEERLDSLVYSLLRFLEKRSGEMGVSKLVAAEQERGKAGLEGKTFFGGLANDFVRSCLVLLDIFCFWNEEEHGPSRAKSRGEDWKSMRTSGAESVFDFKDASSSPSSDEEGDGGEGERGRARYETFRRFFLPETWKTHGLHRSLWSPIMARTMVIWLGTAKGEATLERVVDITLLHDVVDVWSNKERLKRTTVDQELYLTTLFLSLHCAASKRDPETWSKVSSSSTFLNGVSNHLENLDSEIRRYGMLVAEVVSHQKAALLGGGGRVQDQGGVKVLRFPKSLWQGSGEGKEESRVLRALVESWEFVTPLLVKEGSAADAGGLAKGLGIILVEIQGQVEGGVGTDEVVEGGGTRDRTKKERSRPKSRTLPVRIPPPPRRTERKAKSRPLIQVIGEDEDEVGDTSLGSEAGKRRAKDEIITFSDSEEEGKSSSSSSEGDQDDSSIEGTDSEEEDRGMSGLASTLSGLEGLAGEEMEKGMKEALLRSAGWERKGKDSSAGKREKMKETVPGKGSEEVEDDESSHLPDFASKKRPKPPIYVHEISELLRSGERLGVKIGLKHAEELIRRKMGWGGEVDENAVDLAFALCGLHNNFSLRLFEERRTAALTALIVASPRIATSCVIEQIYSSHYSLAQRHSMLNSIALSARELSNLDPSPRRSSSKRLESSESTLEQDADEAMRKVKQRGEDKVVEIVREKSLLVHQRRGDSSSILPFVREEDLIRARIRKGQAFNEIGPSQFVFPLLNRLRASIQESERSSHLGRNPSFERPGRTGRGQDLGLVKPILETLYILLLCSKTSTSLTSMLESTCELILELVRPDLDNRLLLKPCLSILLLSLNLFTPDPVTLARIQHLSLTLFTNLDDPNLSDLKARSAALLLRIQEITTSSSFPR</sequence>
<reference evidence="1 2" key="1">
    <citation type="journal article" date="2018" name="Mol. Biol. Evol.">
        <title>Broad Genomic Sampling Reveals a Smut Pathogenic Ancestry of the Fungal Clade Ustilaginomycotina.</title>
        <authorList>
            <person name="Kijpornyongpan T."/>
            <person name="Mondo S.J."/>
            <person name="Barry K."/>
            <person name="Sandor L."/>
            <person name="Lee J."/>
            <person name="Lipzen A."/>
            <person name="Pangilinan J."/>
            <person name="LaButti K."/>
            <person name="Hainaut M."/>
            <person name="Henrissat B."/>
            <person name="Grigoriev I.V."/>
            <person name="Spatafora J.W."/>
            <person name="Aime M.C."/>
        </authorList>
    </citation>
    <scope>NUCLEOTIDE SEQUENCE [LARGE SCALE GENOMIC DNA]</scope>
    <source>
        <strain evidence="1 2">SA 807</strain>
    </source>
</reference>
<evidence type="ECO:0000313" key="2">
    <source>
        <dbReference type="Proteomes" id="UP000245626"/>
    </source>
</evidence>
<dbReference type="Proteomes" id="UP000245626">
    <property type="component" value="Unassembled WGS sequence"/>
</dbReference>
<evidence type="ECO:0000313" key="1">
    <source>
        <dbReference type="EMBL" id="PWN48714.1"/>
    </source>
</evidence>
<protein>
    <submittedName>
        <fullName evidence="1">Uncharacterized protein</fullName>
    </submittedName>
</protein>
<gene>
    <name evidence="1" type="ORF">IE53DRAFT_412121</name>
</gene>